<organism evidence="3 4">
    <name type="scientific">Empedobacter falsenii</name>
    <dbReference type="NCBI Taxonomy" id="343874"/>
    <lineage>
        <taxon>Bacteria</taxon>
        <taxon>Pseudomonadati</taxon>
        <taxon>Bacteroidota</taxon>
        <taxon>Flavobacteriia</taxon>
        <taxon>Flavobacteriales</taxon>
        <taxon>Weeksellaceae</taxon>
        <taxon>Empedobacter</taxon>
    </lineage>
</organism>
<dbReference type="Gene3D" id="3.40.50.300">
    <property type="entry name" value="P-loop containing nucleotide triphosphate hydrolases"/>
    <property type="match status" value="2"/>
</dbReference>
<dbReference type="GO" id="GO:0003677">
    <property type="term" value="F:DNA binding"/>
    <property type="evidence" value="ECO:0007669"/>
    <property type="project" value="InterPro"/>
</dbReference>
<name>A0A3R8UDS2_9FLAO</name>
<feature type="transmembrane region" description="Helical" evidence="1">
    <location>
        <begin position="675"/>
        <end position="694"/>
    </location>
</feature>
<dbReference type="InterPro" id="IPR027417">
    <property type="entry name" value="P-loop_NTPase"/>
</dbReference>
<dbReference type="SMART" id="SM00487">
    <property type="entry name" value="DEXDc"/>
    <property type="match status" value="1"/>
</dbReference>
<dbReference type="PANTHER" id="PTHR47396">
    <property type="entry name" value="TYPE I RESTRICTION ENZYME ECOKI R PROTEIN"/>
    <property type="match status" value="1"/>
</dbReference>
<evidence type="ECO:0000313" key="4">
    <source>
        <dbReference type="Proteomes" id="UP000267844"/>
    </source>
</evidence>
<dbReference type="PROSITE" id="PS51192">
    <property type="entry name" value="HELICASE_ATP_BIND_1"/>
    <property type="match status" value="1"/>
</dbReference>
<dbReference type="Pfam" id="PF04851">
    <property type="entry name" value="ResIII"/>
    <property type="match status" value="1"/>
</dbReference>
<dbReference type="AlphaFoldDB" id="A0A3R8UDS2"/>
<protein>
    <submittedName>
        <fullName evidence="3">DEAD/DEAH box helicase</fullName>
    </submittedName>
</protein>
<dbReference type="InterPro" id="IPR050742">
    <property type="entry name" value="Helicase_Restrict-Modif_Enz"/>
</dbReference>
<accession>A0A3R8UDS2</accession>
<feature type="domain" description="Helicase ATP-binding" evidence="2">
    <location>
        <begin position="41"/>
        <end position="198"/>
    </location>
</feature>
<keyword evidence="3" id="KW-0347">Helicase</keyword>
<keyword evidence="1" id="KW-0812">Transmembrane</keyword>
<dbReference type="EMBL" id="RHPO01000007">
    <property type="protein sequence ID" value="RRT92708.1"/>
    <property type="molecule type" value="Genomic_DNA"/>
</dbReference>
<dbReference type="CDD" id="cd18785">
    <property type="entry name" value="SF2_C"/>
    <property type="match status" value="1"/>
</dbReference>
<dbReference type="GO" id="GO:0016787">
    <property type="term" value="F:hydrolase activity"/>
    <property type="evidence" value="ECO:0007669"/>
    <property type="project" value="InterPro"/>
</dbReference>
<evidence type="ECO:0000259" key="2">
    <source>
        <dbReference type="PROSITE" id="PS51192"/>
    </source>
</evidence>
<dbReference type="RefSeq" id="WP_125349443.1">
    <property type="nucleotide sequence ID" value="NZ_RHPN01000007.1"/>
</dbReference>
<evidence type="ECO:0000256" key="1">
    <source>
        <dbReference type="SAM" id="Phobius"/>
    </source>
</evidence>
<keyword evidence="1" id="KW-1133">Transmembrane helix</keyword>
<comment type="caution">
    <text evidence="3">The sequence shown here is derived from an EMBL/GenBank/DDBJ whole genome shotgun (WGS) entry which is preliminary data.</text>
</comment>
<dbReference type="SUPFAM" id="SSF52540">
    <property type="entry name" value="P-loop containing nucleoside triphosphate hydrolases"/>
    <property type="match status" value="1"/>
</dbReference>
<feature type="transmembrane region" description="Helical" evidence="1">
    <location>
        <begin position="709"/>
        <end position="730"/>
    </location>
</feature>
<keyword evidence="3" id="KW-0547">Nucleotide-binding</keyword>
<sequence length="895" mass="104359">MELEIRGDKSFSFLSIMTFNFQPIKFKYSWRDYQQRVLDELEFHLKDAHLNIVAPPGSGKTVLGLEVMLRINEPTLILAPTLAIRNQWKDRFIELFLDNQEVDWISMDIHQPKFLTISTYQGLHASMVKDEQSLIQLLKENNVKTLIVDEAHHLKNEWWKSLNKIKSELSPKIVALTATPPFDVAKEEWNRYLTFCGPIDCEISIPELVKQKDLCPHQDLLLCSFPINFESEIISKNLEEVEAFFQEVKENTALYEFVLMLDFIKTPASCFDEIYADFDAYASFVIYLKSFDTPLDFQHLDLLENETIDFPPFNYYWAECMFNYLLFKDEEFYLEHEKFLKPFLTNLKRIGAIDQIKVTLHYNQKVKNSLINSVKKIDSIAEIVKSEYQHLGDKLHMVILTDYIRKEFYSDNLQNEPSKIKLGVFPIFEKLRNLNSEIIPHLAIITGSMVIVSKTILPKIIYQFKDRAEAIQFKSVMFDDNFFEVVTEDNSRGNLLAVLTKLFNKGVIKIIVGTRAYLGEGWDAPSINSLILASNVGSFVTSNQMRGRAIRVNSEEPNKVSNVWHLVTLDLFAQNGGGDLDKMRQRFEAFVGISQKENTISNGISRLNLPEQFTEESIENYNQQTIEWSKNDVQIRDSWTNSIAEGTKIDNELKYFYDGEKEYDFSKHLYYSKSIKSLTTSLLLSFISFIVFFFEESIRTLLFSMSKKSFLSTIIFLSTVGIVYFGVNFYKNIKLYIQYRDITKDFQKIAVALFNTLQHFNLLSNELRETNILTTVDKSGNISCSLLSATTYDKATFLHSLENILNPIDNPRYFIERKSVLMKLFKQRDYHSVPEIIGQHKKKAEYFHQQWLQLVGDAELHYTRSYYGRKKLIKAKIKSLSFQLKQPIEHIKKWK</sequence>
<evidence type="ECO:0000313" key="3">
    <source>
        <dbReference type="EMBL" id="RRT92708.1"/>
    </source>
</evidence>
<keyword evidence="1" id="KW-0472">Membrane</keyword>
<dbReference type="InterPro" id="IPR014001">
    <property type="entry name" value="Helicase_ATP-bd"/>
</dbReference>
<dbReference type="GO" id="GO:0004386">
    <property type="term" value="F:helicase activity"/>
    <property type="evidence" value="ECO:0007669"/>
    <property type="project" value="UniProtKB-KW"/>
</dbReference>
<proteinExistence type="predicted"/>
<dbReference type="Proteomes" id="UP000267844">
    <property type="component" value="Unassembled WGS sequence"/>
</dbReference>
<gene>
    <name evidence="3" type="ORF">EGI89_05485</name>
</gene>
<dbReference type="GO" id="GO:0005524">
    <property type="term" value="F:ATP binding"/>
    <property type="evidence" value="ECO:0007669"/>
    <property type="project" value="InterPro"/>
</dbReference>
<feature type="transmembrane region" description="Helical" evidence="1">
    <location>
        <begin position="438"/>
        <end position="457"/>
    </location>
</feature>
<keyword evidence="3" id="KW-0378">Hydrolase</keyword>
<keyword evidence="3" id="KW-0067">ATP-binding</keyword>
<dbReference type="InterPro" id="IPR006935">
    <property type="entry name" value="Helicase/UvrB_N"/>
</dbReference>
<dbReference type="PANTHER" id="PTHR47396:SF1">
    <property type="entry name" value="ATP-DEPENDENT HELICASE IRC3-RELATED"/>
    <property type="match status" value="1"/>
</dbReference>
<reference evidence="3 4" key="1">
    <citation type="submission" date="2018-10" db="EMBL/GenBank/DDBJ databases">
        <title>Transmission dynamics of multidrug resistant bacteria on intensive care unit surfaces.</title>
        <authorList>
            <person name="D'Souza A.W."/>
            <person name="Potter R.F."/>
            <person name="Wallace M."/>
            <person name="Shupe A."/>
            <person name="Patel S."/>
            <person name="Sun S."/>
            <person name="Gul D."/>
            <person name="Kwon J.H."/>
            <person name="Andleeb S."/>
            <person name="Burnham C.-A.D."/>
            <person name="Dantas G."/>
        </authorList>
    </citation>
    <scope>NUCLEOTIDE SEQUENCE [LARGE SCALE GENOMIC DNA]</scope>
    <source>
        <strain evidence="3 4">WF_348</strain>
    </source>
</reference>
<dbReference type="GO" id="GO:0005829">
    <property type="term" value="C:cytosol"/>
    <property type="evidence" value="ECO:0007669"/>
    <property type="project" value="TreeGrafter"/>
</dbReference>